<evidence type="ECO:0000256" key="1">
    <source>
        <dbReference type="SAM" id="MobiDB-lite"/>
    </source>
</evidence>
<feature type="compositionally biased region" description="Polar residues" evidence="1">
    <location>
        <begin position="200"/>
        <end position="211"/>
    </location>
</feature>
<feature type="region of interest" description="Disordered" evidence="1">
    <location>
        <begin position="1"/>
        <end position="156"/>
    </location>
</feature>
<reference evidence="2 3" key="1">
    <citation type="submission" date="2015-10" db="EMBL/GenBank/DDBJ databases">
        <title>Full genome of DAOMC 229536 Phialocephala scopiformis, a fungal endophyte of spruce producing the potent anti-insectan compound rugulosin.</title>
        <authorList>
            <consortium name="DOE Joint Genome Institute"/>
            <person name="Walker A.K."/>
            <person name="Frasz S.L."/>
            <person name="Seifert K.A."/>
            <person name="Miller J.D."/>
            <person name="Mondo S.J."/>
            <person name="Labutti K."/>
            <person name="Lipzen A."/>
            <person name="Dockter R."/>
            <person name="Kennedy M."/>
            <person name="Grigoriev I.V."/>
            <person name="Spatafora J.W."/>
        </authorList>
    </citation>
    <scope>NUCLEOTIDE SEQUENCE [LARGE SCALE GENOMIC DNA]</scope>
    <source>
        <strain evidence="2 3">CBS 120377</strain>
    </source>
</reference>
<dbReference type="Proteomes" id="UP000070700">
    <property type="component" value="Unassembled WGS sequence"/>
</dbReference>
<keyword evidence="3" id="KW-1185">Reference proteome</keyword>
<name>A0A194WWB7_MOLSC</name>
<dbReference type="InParanoid" id="A0A194WWB7"/>
<dbReference type="RefSeq" id="XP_018066621.1">
    <property type="nucleotide sequence ID" value="XM_018205804.1"/>
</dbReference>
<evidence type="ECO:0000313" key="3">
    <source>
        <dbReference type="Proteomes" id="UP000070700"/>
    </source>
</evidence>
<gene>
    <name evidence="2" type="ORF">LY89DRAFT_203927</name>
</gene>
<evidence type="ECO:0000313" key="2">
    <source>
        <dbReference type="EMBL" id="KUJ12266.1"/>
    </source>
</evidence>
<dbReference type="EMBL" id="KQ947424">
    <property type="protein sequence ID" value="KUJ12266.1"/>
    <property type="molecule type" value="Genomic_DNA"/>
</dbReference>
<accession>A0A194WWB7</accession>
<proteinExistence type="predicted"/>
<feature type="region of interest" description="Disordered" evidence="1">
    <location>
        <begin position="192"/>
        <end position="258"/>
    </location>
</feature>
<sequence>MSSPNSWQSNLYGDRAPSRTGPSAGPESSPYNSSPGPGWGERDRYTNPRENIPYGADRGGRGPYRSPYFSSAIPYGADTGYSNRRPSPPPYRAPVADMGYGGESGRFSSDTPYRAPVADMVYSRSTSRRPSKPDLPYRAPVADMGYGSDRPQYSSDIPYRAPVAEMGYSRRSITPPSTPSLPYRAPVADMGYGTFGPYSVSPSRPRANTNADPYRSPGAYPQYLDRDPLDIRERDTRSRSPDQYRRRYYDDGPRRREW</sequence>
<feature type="compositionally biased region" description="Basic and acidic residues" evidence="1">
    <location>
        <begin position="224"/>
        <end position="258"/>
    </location>
</feature>
<protein>
    <submittedName>
        <fullName evidence="2">Uncharacterized protein</fullName>
    </submittedName>
</protein>
<dbReference type="AlphaFoldDB" id="A0A194WWB7"/>
<organism evidence="2 3">
    <name type="scientific">Mollisia scopiformis</name>
    <name type="common">Conifer needle endophyte fungus</name>
    <name type="synonym">Phialocephala scopiformis</name>
    <dbReference type="NCBI Taxonomy" id="149040"/>
    <lineage>
        <taxon>Eukaryota</taxon>
        <taxon>Fungi</taxon>
        <taxon>Dikarya</taxon>
        <taxon>Ascomycota</taxon>
        <taxon>Pezizomycotina</taxon>
        <taxon>Leotiomycetes</taxon>
        <taxon>Helotiales</taxon>
        <taxon>Mollisiaceae</taxon>
        <taxon>Mollisia</taxon>
    </lineage>
</organism>
<dbReference type="GeneID" id="28815530"/>
<feature type="compositionally biased region" description="Polar residues" evidence="1">
    <location>
        <begin position="1"/>
        <end position="11"/>
    </location>
</feature>
<dbReference type="KEGG" id="psco:LY89DRAFT_203927"/>